<keyword evidence="9 11" id="KW-0472">Membrane</keyword>
<keyword evidence="7" id="KW-0653">Protein transport</keyword>
<evidence type="ECO:0000313" key="12">
    <source>
        <dbReference type="EMBL" id="CAJ1405682.1"/>
    </source>
</evidence>
<evidence type="ECO:0000256" key="2">
    <source>
        <dbReference type="ARBA" id="ARBA00010120"/>
    </source>
</evidence>
<dbReference type="GO" id="GO:0016192">
    <property type="term" value="P:vesicle-mediated transport"/>
    <property type="evidence" value="ECO:0007669"/>
    <property type="project" value="UniProtKB-KW"/>
</dbReference>
<keyword evidence="8 11" id="KW-1133">Transmembrane helix</keyword>
<comment type="caution">
    <text evidence="12">The sequence shown here is derived from an EMBL/GenBank/DDBJ whole genome shotgun (WGS) entry which is preliminary data.</text>
</comment>
<evidence type="ECO:0008006" key="14">
    <source>
        <dbReference type="Google" id="ProtNLM"/>
    </source>
</evidence>
<evidence type="ECO:0000256" key="9">
    <source>
        <dbReference type="ARBA" id="ARBA00023136"/>
    </source>
</evidence>
<keyword evidence="13" id="KW-1185">Reference proteome</keyword>
<feature type="transmembrane region" description="Helical" evidence="11">
    <location>
        <begin position="165"/>
        <end position="187"/>
    </location>
</feature>
<feature type="transmembrane region" description="Helical" evidence="11">
    <location>
        <begin position="50"/>
        <end position="71"/>
    </location>
</feature>
<dbReference type="InterPro" id="IPR000133">
    <property type="entry name" value="ER_ret_rcpt"/>
</dbReference>
<dbReference type="GO" id="GO:0005789">
    <property type="term" value="C:endoplasmic reticulum membrane"/>
    <property type="evidence" value="ECO:0007669"/>
    <property type="project" value="UniProtKB-SubCell"/>
</dbReference>
<evidence type="ECO:0000313" key="13">
    <source>
        <dbReference type="Proteomes" id="UP001178507"/>
    </source>
</evidence>
<keyword evidence="10" id="KW-0675">Receptor</keyword>
<feature type="transmembrane region" description="Helical" evidence="11">
    <location>
        <begin position="230"/>
        <end position="249"/>
    </location>
</feature>
<dbReference type="Proteomes" id="UP001178507">
    <property type="component" value="Unassembled WGS sequence"/>
</dbReference>
<dbReference type="Pfam" id="PF00810">
    <property type="entry name" value="ER_lumen_recept"/>
    <property type="match status" value="1"/>
</dbReference>
<keyword evidence="3" id="KW-0813">Transport</keyword>
<feature type="transmembrane region" description="Helical" evidence="11">
    <location>
        <begin position="140"/>
        <end position="159"/>
    </location>
</feature>
<keyword evidence="6" id="KW-0931">ER-Golgi transport</keyword>
<dbReference type="PANTHER" id="PTHR10585">
    <property type="entry name" value="ER LUMEN PROTEIN RETAINING RECEPTOR"/>
    <property type="match status" value="1"/>
</dbReference>
<accession>A0AA36NG10</accession>
<dbReference type="GO" id="GO:0015031">
    <property type="term" value="P:protein transport"/>
    <property type="evidence" value="ECO:0007669"/>
    <property type="project" value="UniProtKB-KW"/>
</dbReference>
<evidence type="ECO:0000256" key="8">
    <source>
        <dbReference type="ARBA" id="ARBA00022989"/>
    </source>
</evidence>
<feature type="transmembrane region" description="Helical" evidence="11">
    <location>
        <begin position="199"/>
        <end position="218"/>
    </location>
</feature>
<reference evidence="12" key="1">
    <citation type="submission" date="2023-08" db="EMBL/GenBank/DDBJ databases">
        <authorList>
            <person name="Chen Y."/>
            <person name="Shah S."/>
            <person name="Dougan E. K."/>
            <person name="Thang M."/>
            <person name="Chan C."/>
        </authorList>
    </citation>
    <scope>NUCLEOTIDE SEQUENCE</scope>
</reference>
<dbReference type="GO" id="GO:0046923">
    <property type="term" value="F:ER retention sequence binding"/>
    <property type="evidence" value="ECO:0007669"/>
    <property type="project" value="InterPro"/>
</dbReference>
<keyword evidence="5" id="KW-0256">Endoplasmic reticulum</keyword>
<name>A0AA36NG10_9DINO</name>
<keyword evidence="4 11" id="KW-0812">Transmembrane</keyword>
<feature type="transmembrane region" description="Helical" evidence="11">
    <location>
        <begin position="83"/>
        <end position="100"/>
    </location>
</feature>
<proteinExistence type="inferred from homology"/>
<feature type="transmembrane region" description="Helical" evidence="11">
    <location>
        <begin position="106"/>
        <end position="128"/>
    </location>
</feature>
<evidence type="ECO:0000256" key="10">
    <source>
        <dbReference type="ARBA" id="ARBA00023170"/>
    </source>
</evidence>
<evidence type="ECO:0000256" key="7">
    <source>
        <dbReference type="ARBA" id="ARBA00022927"/>
    </source>
</evidence>
<protein>
    <recommendedName>
        <fullName evidence="14">ER lumen protein-retaining receptor</fullName>
    </recommendedName>
</protein>
<comment type="subcellular location">
    <subcellularLocation>
        <location evidence="1">Endoplasmic reticulum membrane</location>
        <topology evidence="1">Multi-pass membrane protein</topology>
    </subcellularLocation>
</comment>
<dbReference type="AlphaFoldDB" id="A0AA36NG10"/>
<evidence type="ECO:0000256" key="11">
    <source>
        <dbReference type="SAM" id="Phobius"/>
    </source>
</evidence>
<dbReference type="PRINTS" id="PR00660">
    <property type="entry name" value="ERLUMENR"/>
</dbReference>
<gene>
    <name evidence="12" type="ORF">EVOR1521_LOCUS27833</name>
</gene>
<comment type="similarity">
    <text evidence="2">Belongs to the ERD2 family.</text>
</comment>
<evidence type="ECO:0000256" key="6">
    <source>
        <dbReference type="ARBA" id="ARBA00022892"/>
    </source>
</evidence>
<evidence type="ECO:0000256" key="1">
    <source>
        <dbReference type="ARBA" id="ARBA00004477"/>
    </source>
</evidence>
<dbReference type="GO" id="GO:0006621">
    <property type="term" value="P:protein retention in ER lumen"/>
    <property type="evidence" value="ECO:0007669"/>
    <property type="project" value="InterPro"/>
</dbReference>
<sequence>MDRVAKVAKQAGSHAHSKLQKAVNAAKEQGYFEPICTQRHLSVRHYTFDVFQYCGDIVHVVALLLCLAVILRDSGTSGISFKTHILYFIVFTARFSNVFFCDQSIYLVLYKVLLWTATLKIVLLLYIFGASVDEKDTVSLSAALFIIVVMTLVFGVYSLEDHGLVVEILWIFSTYLESISMLPQYIYCYRDVDNKCPFVSAYVFAMGGYQMVFGVSWGHHFLFRPYDLDVSSMISGLLGIVFFCDYLAFRVGGASMLVQVCISVDDTIKEAEEAAWSLVAGQGMPGIPQDPVSPATLGHEIEMATASQVEYHHRK</sequence>
<evidence type="ECO:0000256" key="4">
    <source>
        <dbReference type="ARBA" id="ARBA00022692"/>
    </source>
</evidence>
<evidence type="ECO:0000256" key="5">
    <source>
        <dbReference type="ARBA" id="ARBA00022824"/>
    </source>
</evidence>
<evidence type="ECO:0000256" key="3">
    <source>
        <dbReference type="ARBA" id="ARBA00022448"/>
    </source>
</evidence>
<organism evidence="12 13">
    <name type="scientific">Effrenium voratum</name>
    <dbReference type="NCBI Taxonomy" id="2562239"/>
    <lineage>
        <taxon>Eukaryota</taxon>
        <taxon>Sar</taxon>
        <taxon>Alveolata</taxon>
        <taxon>Dinophyceae</taxon>
        <taxon>Suessiales</taxon>
        <taxon>Symbiodiniaceae</taxon>
        <taxon>Effrenium</taxon>
    </lineage>
</organism>
<dbReference type="EMBL" id="CAUJNA010003596">
    <property type="protein sequence ID" value="CAJ1405682.1"/>
    <property type="molecule type" value="Genomic_DNA"/>
</dbReference>